<dbReference type="PROSITE" id="PS51257">
    <property type="entry name" value="PROKAR_LIPOPROTEIN"/>
    <property type="match status" value="1"/>
</dbReference>
<gene>
    <name evidence="2" type="ORF">V1468_12870</name>
</gene>
<comment type="caution">
    <text evidence="2">The sequence shown here is derived from an EMBL/GenBank/DDBJ whole genome shotgun (WGS) entry which is preliminary data.</text>
</comment>
<feature type="chain" id="PRO_5047260139" evidence="1">
    <location>
        <begin position="27"/>
        <end position="606"/>
    </location>
</feature>
<dbReference type="Gene3D" id="2.60.40.1120">
    <property type="entry name" value="Carboxypeptidase-like, regulatory domain"/>
    <property type="match status" value="1"/>
</dbReference>
<dbReference type="InterPro" id="IPR008969">
    <property type="entry name" value="CarboxyPept-like_regulatory"/>
</dbReference>
<keyword evidence="3" id="KW-1185">Reference proteome</keyword>
<reference evidence="2 3" key="1">
    <citation type="submission" date="2024-02" db="EMBL/GenBank/DDBJ databases">
        <title>Winogradskyella poriferorum JCM 12885.</title>
        <authorList>
            <person name="Zhang D.-F."/>
            <person name="Fu Z.-Y."/>
        </authorList>
    </citation>
    <scope>NUCLEOTIDE SEQUENCE [LARGE SCALE GENOMIC DNA]</scope>
    <source>
        <strain evidence="2 3">JCM 12885</strain>
    </source>
</reference>
<feature type="signal peptide" evidence="1">
    <location>
        <begin position="1"/>
        <end position="26"/>
    </location>
</feature>
<protein>
    <submittedName>
        <fullName evidence="2">Carboxypeptidase-like regulatory domain-containing protein</fullName>
    </submittedName>
</protein>
<proteinExistence type="predicted"/>
<dbReference type="EMBL" id="JAZHOU010000004">
    <property type="protein sequence ID" value="MEF3079904.1"/>
    <property type="molecule type" value="Genomic_DNA"/>
</dbReference>
<evidence type="ECO:0000313" key="2">
    <source>
        <dbReference type="EMBL" id="MEF3079904.1"/>
    </source>
</evidence>
<dbReference type="SUPFAM" id="SSF49464">
    <property type="entry name" value="Carboxypeptidase regulatory domain-like"/>
    <property type="match status" value="1"/>
</dbReference>
<evidence type="ECO:0000313" key="3">
    <source>
        <dbReference type="Proteomes" id="UP001356704"/>
    </source>
</evidence>
<organism evidence="2 3">
    <name type="scientific">Winogradskyella poriferorum</name>
    <dbReference type="NCBI Taxonomy" id="307627"/>
    <lineage>
        <taxon>Bacteria</taxon>
        <taxon>Pseudomonadati</taxon>
        <taxon>Bacteroidota</taxon>
        <taxon>Flavobacteriia</taxon>
        <taxon>Flavobacteriales</taxon>
        <taxon>Flavobacteriaceae</taxon>
        <taxon>Winogradskyella</taxon>
    </lineage>
</organism>
<sequence length="606" mass="65845">MKRIKNFPNLILILLLSLTVVTSCLSDDESIGGGDPQENIPDTFSEYFGNEISRDFLGTVIDKNHNPIEGVTITIGSETATTDSNGVFMINGATVKQRFGYIKAEKDGYIHASRSVVPSIGTNKVTIMMLEATVVGSVTSGTSGTVTATNGSSVSFDGNFIKEDGSTYDGSVDVILHHLDPADDDMPMQMPGMLYAENENGAERMLQTLGMLAVELRGSGGEDLNLAEGSTSEIKVPVDASLISIAPATIPLWYFDEANGYWKEEGQATLQGNMYVGTVSHFSFWNCDIPTEAITLCVTATNEDNVPLANMYVSITSATFGTTYGHTNENGEVCGYVPSNESLELNVYSYDLCGDNPLHTETVGPFTVDSNITVIVPDNPDIIEETVVGTFNTCDGNAVTDGYVKLSYGYQTFIDTVTNGEFEINLLRCSDNNTFTIEASDYVNLQVTDSISYTFATPITNIGTISACNAITEFIEYTIDDGESTFIFENISANFYTDSPNYPDPTLDIFASSNDQGNCYYMYGALNDPDYLGTYDNYIFDPGTNDTGFFIGECINVAQESNNIIYNLTALGEVGEYIDINFSGSYEDWNGNAHNINGVVHVLRDN</sequence>
<evidence type="ECO:0000256" key="1">
    <source>
        <dbReference type="SAM" id="SignalP"/>
    </source>
</evidence>
<keyword evidence="1" id="KW-0732">Signal</keyword>
<name>A0ABU7W7F8_9FLAO</name>
<accession>A0ABU7W7F8</accession>
<dbReference type="Proteomes" id="UP001356704">
    <property type="component" value="Unassembled WGS sequence"/>
</dbReference>
<dbReference type="RefSeq" id="WP_331810635.1">
    <property type="nucleotide sequence ID" value="NZ_JAZHOU010000004.1"/>
</dbReference>